<dbReference type="CDD" id="cd11333">
    <property type="entry name" value="AmyAc_SI_OligoGlu_DGase"/>
    <property type="match status" value="1"/>
</dbReference>
<reference evidence="6 7" key="1">
    <citation type="submission" date="2018-11" db="EMBL/GenBank/DDBJ databases">
        <title>Genomes From Bacteria Associated with the Canine Oral Cavity: a Test Case for Automated Genome-Based Taxonomic Assignment.</title>
        <authorList>
            <person name="Coil D.A."/>
            <person name="Jospin G."/>
            <person name="Darling A.E."/>
            <person name="Wallis C."/>
            <person name="Davis I.J."/>
            <person name="Harris S."/>
            <person name="Eisen J.A."/>
            <person name="Holcombe L.J."/>
            <person name="O'Flynn C."/>
        </authorList>
    </citation>
    <scope>NUCLEOTIDE SEQUENCE [LARGE SCALE GENOMIC DNA]</scope>
    <source>
        <strain evidence="6 7">OH4621_COT-116</strain>
    </source>
</reference>
<dbReference type="InterPro" id="IPR045857">
    <property type="entry name" value="O16G_dom_2"/>
</dbReference>
<dbReference type="RefSeq" id="WP_124777048.1">
    <property type="nucleotide sequence ID" value="NZ_RQZA01000005.1"/>
</dbReference>
<accession>A0A3P1VCP0</accession>
<dbReference type="NCBIfam" id="TIGR02403">
    <property type="entry name" value="trehalose_treC"/>
    <property type="match status" value="1"/>
</dbReference>
<dbReference type="EC" id="3.2.1.93" evidence="4"/>
<dbReference type="Gene3D" id="2.60.40.1180">
    <property type="entry name" value="Golgi alpha-mannosidase II"/>
    <property type="match status" value="1"/>
</dbReference>
<organism evidence="6 7">
    <name type="scientific">Streptococcus minor</name>
    <dbReference type="NCBI Taxonomy" id="229549"/>
    <lineage>
        <taxon>Bacteria</taxon>
        <taxon>Bacillati</taxon>
        <taxon>Bacillota</taxon>
        <taxon>Bacilli</taxon>
        <taxon>Lactobacillales</taxon>
        <taxon>Streptococcaceae</taxon>
        <taxon>Streptococcus</taxon>
    </lineage>
</organism>
<dbReference type="Pfam" id="PF23915">
    <property type="entry name" value="SusG_C"/>
    <property type="match status" value="1"/>
</dbReference>
<name>A0A3P1VCP0_9STRE</name>
<dbReference type="AlphaFoldDB" id="A0A3P1VCP0"/>
<evidence type="ECO:0000259" key="5">
    <source>
        <dbReference type="SMART" id="SM00642"/>
    </source>
</evidence>
<protein>
    <recommendedName>
        <fullName evidence="4">Alpha,alpha-phosphotrehalase</fullName>
        <ecNumber evidence="4">3.2.1.93</ecNumber>
    </recommendedName>
</protein>
<feature type="domain" description="Glycosyl hydrolase family 13 catalytic" evidence="5">
    <location>
        <begin position="11"/>
        <end position="407"/>
    </location>
</feature>
<dbReference type="Pfam" id="PF00128">
    <property type="entry name" value="Alpha-amylase"/>
    <property type="match status" value="1"/>
</dbReference>
<evidence type="ECO:0000313" key="7">
    <source>
        <dbReference type="Proteomes" id="UP000281771"/>
    </source>
</evidence>
<keyword evidence="2 6" id="KW-0378">Hydrolase</keyword>
<dbReference type="GO" id="GO:0005737">
    <property type="term" value="C:cytoplasm"/>
    <property type="evidence" value="ECO:0007669"/>
    <property type="project" value="UniProtKB-UniRule"/>
</dbReference>
<dbReference type="Proteomes" id="UP000281771">
    <property type="component" value="Unassembled WGS sequence"/>
</dbReference>
<dbReference type="InterPro" id="IPR013780">
    <property type="entry name" value="Glyco_hydro_b"/>
</dbReference>
<dbReference type="PANTHER" id="PTHR10357">
    <property type="entry name" value="ALPHA-AMYLASE FAMILY MEMBER"/>
    <property type="match status" value="1"/>
</dbReference>
<dbReference type="InterPro" id="IPR017853">
    <property type="entry name" value="GH"/>
</dbReference>
<dbReference type="InterPro" id="IPR056300">
    <property type="entry name" value="SusG-like_C"/>
</dbReference>
<dbReference type="GO" id="GO:0005993">
    <property type="term" value="P:trehalose catabolic process"/>
    <property type="evidence" value="ECO:0007669"/>
    <property type="project" value="InterPro"/>
</dbReference>
<dbReference type="NCBIfam" id="NF008183">
    <property type="entry name" value="PRK10933.1"/>
    <property type="match status" value="1"/>
</dbReference>
<proteinExistence type="inferred from homology"/>
<dbReference type="InterPro" id="IPR006047">
    <property type="entry name" value="GH13_cat_dom"/>
</dbReference>
<dbReference type="Gene3D" id="3.90.400.10">
    <property type="entry name" value="Oligo-1,6-glucosidase, Domain 2"/>
    <property type="match status" value="1"/>
</dbReference>
<dbReference type="STRING" id="1123309.GCA_000377005_00321"/>
<dbReference type="GO" id="GO:0008788">
    <property type="term" value="F:alpha,alpha-phosphotrehalase activity"/>
    <property type="evidence" value="ECO:0007669"/>
    <property type="project" value="UniProtKB-UniRule"/>
</dbReference>
<dbReference type="FunFam" id="3.20.20.80:FF:000064">
    <property type="entry name" value="Oligo-1,6-glucosidase"/>
    <property type="match status" value="1"/>
</dbReference>
<dbReference type="SMART" id="SM00642">
    <property type="entry name" value="Aamy"/>
    <property type="match status" value="1"/>
</dbReference>
<dbReference type="SUPFAM" id="SSF51445">
    <property type="entry name" value="(Trans)glycosidases"/>
    <property type="match status" value="1"/>
</dbReference>
<dbReference type="InterPro" id="IPR012769">
    <property type="entry name" value="Trehalose_TreC"/>
</dbReference>
<keyword evidence="3 6" id="KW-0326">Glycosidase</keyword>
<dbReference type="EMBL" id="RQZA01000005">
    <property type="protein sequence ID" value="RRD31175.1"/>
    <property type="molecule type" value="Genomic_DNA"/>
</dbReference>
<dbReference type="SUPFAM" id="SSF51011">
    <property type="entry name" value="Glycosyl hydrolase domain"/>
    <property type="match status" value="1"/>
</dbReference>
<keyword evidence="7" id="KW-1185">Reference proteome</keyword>
<comment type="similarity">
    <text evidence="1">Belongs to the glycosyl hydrolase 13 family.</text>
</comment>
<evidence type="ECO:0000256" key="3">
    <source>
        <dbReference type="ARBA" id="ARBA00023295"/>
    </source>
</evidence>
<evidence type="ECO:0000256" key="4">
    <source>
        <dbReference type="NCBIfam" id="TIGR02403"/>
    </source>
</evidence>
<gene>
    <name evidence="6" type="primary">treC</name>
    <name evidence="6" type="ORF">EII38_06695</name>
</gene>
<sequence length="540" mass="61802">MTFDKRQVVYQIYPKSYKDTTGNGVGDLRGIIEKLPYLQELGVDVIWLNPFYPSPQRDNGYDISDYTAVNPLFGTMADFEELTQAAKKHGIELMLDMVLNHCSTEHEWFQRALAGDKYYQDFFILRDQPTDWVSKFGGNAWAPFGDTGLYYLHLFDVTQADLNWRNPHVREEMFKVVNFWREKGVKGFRFDVINLIGKDEALEDCPISDGKPAYTDRPINHDYLKMLNQATFGQDQGGMTVGEMSFTTIPNCVQYSNPASQELDMVFNFHHLKVDYEDGQKWTVKAFDFEELKNLFHTWGEGMSAGNGWSALFWNNHDQPRALNRFVDVKNFRAEGATMLAAAIHLSRGTPYIYMGEEIGMIDPDFESMADYVDVESINAYQELLASGKSEKEAFAIIQTKSRDNSRTPMQWDGSEHAGFTTGTPWLKAGQSYPEINVEKEKSGKIFRFYQELIALRKNLPLIAEGDYQAAFQDSDKVYAFERQLDGQKLLVLNNFFSQEATIQLPADYQTGQVLITNYDGVELAEHLVLKPYQTLAIVL</sequence>
<comment type="caution">
    <text evidence="6">The sequence shown here is derived from an EMBL/GenBank/DDBJ whole genome shotgun (WGS) entry which is preliminary data.</text>
</comment>
<dbReference type="GO" id="GO:0004556">
    <property type="term" value="F:alpha-amylase activity"/>
    <property type="evidence" value="ECO:0007669"/>
    <property type="project" value="TreeGrafter"/>
</dbReference>
<evidence type="ECO:0000256" key="2">
    <source>
        <dbReference type="ARBA" id="ARBA00022801"/>
    </source>
</evidence>
<dbReference type="Gene3D" id="3.20.20.80">
    <property type="entry name" value="Glycosidases"/>
    <property type="match status" value="1"/>
</dbReference>
<evidence type="ECO:0000256" key="1">
    <source>
        <dbReference type="ARBA" id="ARBA00008061"/>
    </source>
</evidence>
<dbReference type="PANTHER" id="PTHR10357:SF217">
    <property type="entry name" value="TREHALOSE-6-PHOSPHATE HYDROLASE"/>
    <property type="match status" value="1"/>
</dbReference>
<evidence type="ECO:0000313" key="6">
    <source>
        <dbReference type="EMBL" id="RRD31175.1"/>
    </source>
</evidence>